<keyword evidence="10" id="KW-1185">Reference proteome</keyword>
<feature type="transmembrane region" description="Helical" evidence="6">
    <location>
        <begin position="75"/>
        <end position="92"/>
    </location>
</feature>
<dbReference type="Proteomes" id="UP000184418">
    <property type="component" value="Unassembled WGS sequence"/>
</dbReference>
<evidence type="ECO:0000313" key="9">
    <source>
        <dbReference type="EMBL" id="SHJ13488.1"/>
    </source>
</evidence>
<evidence type="ECO:0000259" key="8">
    <source>
        <dbReference type="Pfam" id="PF25487"/>
    </source>
</evidence>
<evidence type="ECO:0000256" key="7">
    <source>
        <dbReference type="SAM" id="SignalP"/>
    </source>
</evidence>
<dbReference type="GO" id="GO:0038199">
    <property type="term" value="F:ethylene receptor activity"/>
    <property type="evidence" value="ECO:0007669"/>
    <property type="project" value="TreeGrafter"/>
</dbReference>
<evidence type="ECO:0000256" key="4">
    <source>
        <dbReference type="ARBA" id="ARBA00022840"/>
    </source>
</evidence>
<dbReference type="STRING" id="1121955.SAMN02745146_2393"/>
<dbReference type="AlphaFoldDB" id="A0A1M6GU38"/>
<dbReference type="GO" id="GO:0005524">
    <property type="term" value="F:ATP binding"/>
    <property type="evidence" value="ECO:0007669"/>
    <property type="project" value="UniProtKB-KW"/>
</dbReference>
<evidence type="ECO:0000256" key="2">
    <source>
        <dbReference type="ARBA" id="ARBA00022723"/>
    </source>
</evidence>
<keyword evidence="7" id="KW-0732">Signal</keyword>
<keyword evidence="1" id="KW-0808">Transferase</keyword>
<dbReference type="GO" id="GO:0046872">
    <property type="term" value="F:metal ion binding"/>
    <property type="evidence" value="ECO:0007669"/>
    <property type="project" value="UniProtKB-KW"/>
</dbReference>
<dbReference type="PANTHER" id="PTHR24423">
    <property type="entry name" value="TWO-COMPONENT SENSOR HISTIDINE KINASE"/>
    <property type="match status" value="1"/>
</dbReference>
<dbReference type="EMBL" id="FQYN01000004">
    <property type="protein sequence ID" value="SHJ13488.1"/>
    <property type="molecule type" value="Genomic_DNA"/>
</dbReference>
<reference evidence="9 10" key="1">
    <citation type="submission" date="2016-11" db="EMBL/GenBank/DDBJ databases">
        <authorList>
            <person name="Jaros S."/>
            <person name="Januszkiewicz K."/>
            <person name="Wedrychowicz H."/>
        </authorList>
    </citation>
    <scope>NUCLEOTIDE SEQUENCE [LARGE SCALE GENOMIC DNA]</scope>
    <source>
        <strain evidence="9 10">DSM 21074</strain>
    </source>
</reference>
<evidence type="ECO:0000256" key="5">
    <source>
        <dbReference type="SAM" id="Coils"/>
    </source>
</evidence>
<keyword evidence="3" id="KW-0547">Nucleotide-binding</keyword>
<evidence type="ECO:0000256" key="3">
    <source>
        <dbReference type="ARBA" id="ARBA00022741"/>
    </source>
</evidence>
<dbReference type="InterPro" id="IPR058544">
    <property type="entry name" value="ETR1_N"/>
</dbReference>
<keyword evidence="6" id="KW-1133">Transmembrane helix</keyword>
<feature type="transmembrane region" description="Helical" evidence="6">
    <location>
        <begin position="135"/>
        <end position="155"/>
    </location>
</feature>
<name>A0A1M6GU38_9BACT</name>
<dbReference type="PANTHER" id="PTHR24423:SF625">
    <property type="entry name" value="ETHYLENE RESPONSE SENSOR 1"/>
    <property type="match status" value="1"/>
</dbReference>
<dbReference type="RefSeq" id="WP_143164103.1">
    <property type="nucleotide sequence ID" value="NZ_FQYN01000004.1"/>
</dbReference>
<keyword evidence="4" id="KW-0067">ATP-binding</keyword>
<accession>A0A1M6GU38</accession>
<keyword evidence="6" id="KW-0472">Membrane</keyword>
<organism evidence="9 10">
    <name type="scientific">Hymenobacter daecheongensis DSM 21074</name>
    <dbReference type="NCBI Taxonomy" id="1121955"/>
    <lineage>
        <taxon>Bacteria</taxon>
        <taxon>Pseudomonadati</taxon>
        <taxon>Bacteroidota</taxon>
        <taxon>Cytophagia</taxon>
        <taxon>Cytophagales</taxon>
        <taxon>Hymenobacteraceae</taxon>
        <taxon>Hymenobacter</taxon>
    </lineage>
</organism>
<evidence type="ECO:0000256" key="6">
    <source>
        <dbReference type="SAM" id="Phobius"/>
    </source>
</evidence>
<dbReference type="OrthoDB" id="890870at2"/>
<evidence type="ECO:0000313" key="10">
    <source>
        <dbReference type="Proteomes" id="UP000184418"/>
    </source>
</evidence>
<keyword evidence="2" id="KW-0479">Metal-binding</keyword>
<keyword evidence="6" id="KW-0812">Transmembrane</keyword>
<proteinExistence type="predicted"/>
<sequence length="222" mass="25098">MLAIRRILSLLLFAAPVVAAAQPAAPALAPVASLSLAEQVSEFFTHLLDPTGFPARWHCGRWTDFHGWLYIGSDFAIWAAYFIIPLLLIYFIRQRGDVPFNRLFWLFGLFIAACGATHLLDAVIFWVPLYRLSGLVRLITAVASWGTVLALYRVLPQALLLRTPTQLEEVVRQRTQALAEVNEQLQSAYNDLEAKISFRTLDLEHEVQALRLENERLRQQAG</sequence>
<feature type="signal peptide" evidence="7">
    <location>
        <begin position="1"/>
        <end position="20"/>
    </location>
</feature>
<feature type="transmembrane region" description="Helical" evidence="6">
    <location>
        <begin position="104"/>
        <end position="129"/>
    </location>
</feature>
<keyword evidence="5" id="KW-0175">Coiled coil</keyword>
<dbReference type="GO" id="GO:0016740">
    <property type="term" value="F:transferase activity"/>
    <property type="evidence" value="ECO:0007669"/>
    <property type="project" value="UniProtKB-KW"/>
</dbReference>
<feature type="chain" id="PRO_5012861581" description="Ethylene receptor 1-like N-terminal domain-containing protein" evidence="7">
    <location>
        <begin position="21"/>
        <end position="222"/>
    </location>
</feature>
<dbReference type="GO" id="GO:0051740">
    <property type="term" value="F:ethylene binding"/>
    <property type="evidence" value="ECO:0007669"/>
    <property type="project" value="TreeGrafter"/>
</dbReference>
<gene>
    <name evidence="9" type="ORF">SAMN02745146_2393</name>
</gene>
<protein>
    <recommendedName>
        <fullName evidence="8">Ethylene receptor 1-like N-terminal domain-containing protein</fullName>
    </recommendedName>
</protein>
<evidence type="ECO:0000256" key="1">
    <source>
        <dbReference type="ARBA" id="ARBA00022679"/>
    </source>
</evidence>
<feature type="domain" description="Ethylene receptor 1-like N-terminal" evidence="8">
    <location>
        <begin position="71"/>
        <end position="160"/>
    </location>
</feature>
<dbReference type="Pfam" id="PF25487">
    <property type="entry name" value="ETR1_N"/>
    <property type="match status" value="1"/>
</dbReference>
<feature type="coiled-coil region" evidence="5">
    <location>
        <begin position="175"/>
        <end position="220"/>
    </location>
</feature>